<reference evidence="12" key="1">
    <citation type="submission" date="2023-06" db="EMBL/GenBank/DDBJ databases">
        <title>Genomic analysis of the entomopathogenic nematode Steinernema hermaphroditum.</title>
        <authorList>
            <person name="Schwarz E.M."/>
            <person name="Heppert J.K."/>
            <person name="Baniya A."/>
            <person name="Schwartz H.T."/>
            <person name="Tan C.-H."/>
            <person name="Antoshechkin I."/>
            <person name="Sternberg P.W."/>
            <person name="Goodrich-Blair H."/>
            <person name="Dillman A.R."/>
        </authorList>
    </citation>
    <scope>NUCLEOTIDE SEQUENCE</scope>
    <source>
        <strain evidence="12">PS9179</strain>
        <tissue evidence="12">Whole animal</tissue>
    </source>
</reference>
<organism evidence="12 13">
    <name type="scientific">Steinernema hermaphroditum</name>
    <dbReference type="NCBI Taxonomy" id="289476"/>
    <lineage>
        <taxon>Eukaryota</taxon>
        <taxon>Metazoa</taxon>
        <taxon>Ecdysozoa</taxon>
        <taxon>Nematoda</taxon>
        <taxon>Chromadorea</taxon>
        <taxon>Rhabditida</taxon>
        <taxon>Tylenchina</taxon>
        <taxon>Panagrolaimomorpha</taxon>
        <taxon>Strongyloidoidea</taxon>
        <taxon>Steinernematidae</taxon>
        <taxon>Steinernema</taxon>
    </lineage>
</organism>
<evidence type="ECO:0000256" key="1">
    <source>
        <dbReference type="ARBA" id="ARBA00012513"/>
    </source>
</evidence>
<dbReference type="GO" id="GO:0004674">
    <property type="term" value="F:protein serine/threonine kinase activity"/>
    <property type="evidence" value="ECO:0007669"/>
    <property type="project" value="UniProtKB-KW"/>
</dbReference>
<dbReference type="EMBL" id="JAUCMV010000005">
    <property type="protein sequence ID" value="KAK0399135.1"/>
    <property type="molecule type" value="Genomic_DNA"/>
</dbReference>
<dbReference type="Gene3D" id="1.10.510.10">
    <property type="entry name" value="Transferase(Phosphotransferase) domain 1"/>
    <property type="match status" value="2"/>
</dbReference>
<dbReference type="PANTHER" id="PTHR47634">
    <property type="entry name" value="PROTEIN KINASE DOMAIN-CONTAINING PROTEIN-RELATED"/>
    <property type="match status" value="1"/>
</dbReference>
<feature type="compositionally biased region" description="Low complexity" evidence="10">
    <location>
        <begin position="913"/>
        <end position="924"/>
    </location>
</feature>
<feature type="compositionally biased region" description="Basic and acidic residues" evidence="10">
    <location>
        <begin position="846"/>
        <end position="857"/>
    </location>
</feature>
<dbReference type="Pfam" id="PF00069">
    <property type="entry name" value="Pkinase"/>
    <property type="match status" value="2"/>
</dbReference>
<dbReference type="AlphaFoldDB" id="A0AA39H4P4"/>
<evidence type="ECO:0000256" key="7">
    <source>
        <dbReference type="ARBA" id="ARBA00047899"/>
    </source>
</evidence>
<dbReference type="Proteomes" id="UP001175271">
    <property type="component" value="Unassembled WGS sequence"/>
</dbReference>
<feature type="region of interest" description="Disordered" evidence="10">
    <location>
        <begin position="556"/>
        <end position="725"/>
    </location>
</feature>
<keyword evidence="4 9" id="KW-0547">Nucleotide-binding</keyword>
<accession>A0AA39H4P4</accession>
<comment type="catalytic activity">
    <reaction evidence="7">
        <text>L-threonyl-[protein] + ATP = O-phospho-L-threonyl-[protein] + ADP + H(+)</text>
        <dbReference type="Rhea" id="RHEA:46608"/>
        <dbReference type="Rhea" id="RHEA-COMP:11060"/>
        <dbReference type="Rhea" id="RHEA-COMP:11605"/>
        <dbReference type="ChEBI" id="CHEBI:15378"/>
        <dbReference type="ChEBI" id="CHEBI:30013"/>
        <dbReference type="ChEBI" id="CHEBI:30616"/>
        <dbReference type="ChEBI" id="CHEBI:61977"/>
        <dbReference type="ChEBI" id="CHEBI:456216"/>
        <dbReference type="EC" id="2.7.11.1"/>
    </reaction>
</comment>
<feature type="compositionally biased region" description="Acidic residues" evidence="10">
    <location>
        <begin position="648"/>
        <end position="670"/>
    </location>
</feature>
<evidence type="ECO:0000256" key="9">
    <source>
        <dbReference type="PROSITE-ProRule" id="PRU10141"/>
    </source>
</evidence>
<keyword evidence="5" id="KW-0418">Kinase</keyword>
<dbReference type="GO" id="GO:0005524">
    <property type="term" value="F:ATP binding"/>
    <property type="evidence" value="ECO:0007669"/>
    <property type="project" value="UniProtKB-UniRule"/>
</dbReference>
<dbReference type="GO" id="GO:0050684">
    <property type="term" value="P:regulation of mRNA processing"/>
    <property type="evidence" value="ECO:0007669"/>
    <property type="project" value="TreeGrafter"/>
</dbReference>
<dbReference type="InterPro" id="IPR017441">
    <property type="entry name" value="Protein_kinase_ATP_BS"/>
</dbReference>
<feature type="domain" description="Protein kinase" evidence="11">
    <location>
        <begin position="122"/>
        <end position="527"/>
    </location>
</feature>
<evidence type="ECO:0000256" key="5">
    <source>
        <dbReference type="ARBA" id="ARBA00022777"/>
    </source>
</evidence>
<comment type="catalytic activity">
    <reaction evidence="8">
        <text>L-seryl-[protein] + ATP = O-phospho-L-seryl-[protein] + ADP + H(+)</text>
        <dbReference type="Rhea" id="RHEA:17989"/>
        <dbReference type="Rhea" id="RHEA-COMP:9863"/>
        <dbReference type="Rhea" id="RHEA-COMP:11604"/>
        <dbReference type="ChEBI" id="CHEBI:15378"/>
        <dbReference type="ChEBI" id="CHEBI:29999"/>
        <dbReference type="ChEBI" id="CHEBI:30616"/>
        <dbReference type="ChEBI" id="CHEBI:83421"/>
        <dbReference type="ChEBI" id="CHEBI:456216"/>
        <dbReference type="EC" id="2.7.11.1"/>
    </reaction>
</comment>
<feature type="compositionally biased region" description="Basic and acidic residues" evidence="10">
    <location>
        <begin position="866"/>
        <end position="879"/>
    </location>
</feature>
<dbReference type="PROSITE" id="PS00107">
    <property type="entry name" value="PROTEIN_KINASE_ATP"/>
    <property type="match status" value="1"/>
</dbReference>
<evidence type="ECO:0000256" key="8">
    <source>
        <dbReference type="ARBA" id="ARBA00048679"/>
    </source>
</evidence>
<feature type="compositionally biased region" description="Polar residues" evidence="10">
    <location>
        <begin position="820"/>
        <end position="838"/>
    </location>
</feature>
<keyword evidence="2" id="KW-0723">Serine/threonine-protein kinase</keyword>
<protein>
    <recommendedName>
        <fullName evidence="1">non-specific serine/threonine protein kinase</fullName>
        <ecNumber evidence="1">2.7.11.1</ecNumber>
    </recommendedName>
</protein>
<dbReference type="InterPro" id="IPR011009">
    <property type="entry name" value="Kinase-like_dom_sf"/>
</dbReference>
<evidence type="ECO:0000256" key="10">
    <source>
        <dbReference type="SAM" id="MobiDB-lite"/>
    </source>
</evidence>
<keyword evidence="13" id="KW-1185">Reference proteome</keyword>
<evidence type="ECO:0000256" key="4">
    <source>
        <dbReference type="ARBA" id="ARBA00022741"/>
    </source>
</evidence>
<feature type="compositionally biased region" description="Acidic residues" evidence="10">
    <location>
        <begin position="559"/>
        <end position="611"/>
    </location>
</feature>
<feature type="binding site" evidence="9">
    <location>
        <position position="153"/>
    </location>
    <ligand>
        <name>ATP</name>
        <dbReference type="ChEBI" id="CHEBI:30616"/>
    </ligand>
</feature>
<evidence type="ECO:0000313" key="12">
    <source>
        <dbReference type="EMBL" id="KAK0399135.1"/>
    </source>
</evidence>
<dbReference type="PANTHER" id="PTHR47634:SF9">
    <property type="entry name" value="PROTEIN KINASE DOMAIN-CONTAINING PROTEIN-RELATED"/>
    <property type="match status" value="1"/>
</dbReference>
<evidence type="ECO:0000256" key="2">
    <source>
        <dbReference type="ARBA" id="ARBA00022527"/>
    </source>
</evidence>
<comment type="caution">
    <text evidence="12">The sequence shown here is derived from an EMBL/GenBank/DDBJ whole genome shotgun (WGS) entry which is preliminary data.</text>
</comment>
<evidence type="ECO:0000313" key="13">
    <source>
        <dbReference type="Proteomes" id="UP001175271"/>
    </source>
</evidence>
<feature type="compositionally biased region" description="Basic and acidic residues" evidence="10">
    <location>
        <begin position="739"/>
        <end position="759"/>
    </location>
</feature>
<dbReference type="InterPro" id="IPR008271">
    <property type="entry name" value="Ser/Thr_kinase_AS"/>
</dbReference>
<evidence type="ECO:0000259" key="11">
    <source>
        <dbReference type="PROSITE" id="PS50011"/>
    </source>
</evidence>
<keyword evidence="6 9" id="KW-0067">ATP-binding</keyword>
<feature type="compositionally biased region" description="Basic and acidic residues" evidence="10">
    <location>
        <begin position="793"/>
        <end position="819"/>
    </location>
</feature>
<dbReference type="InterPro" id="IPR000719">
    <property type="entry name" value="Prot_kinase_dom"/>
</dbReference>
<dbReference type="GO" id="GO:0000245">
    <property type="term" value="P:spliceosomal complex assembly"/>
    <property type="evidence" value="ECO:0007669"/>
    <property type="project" value="TreeGrafter"/>
</dbReference>
<dbReference type="SMART" id="SM00220">
    <property type="entry name" value="S_TKc"/>
    <property type="match status" value="1"/>
</dbReference>
<dbReference type="EC" id="2.7.11.1" evidence="1"/>
<feature type="region of interest" description="Disordered" evidence="10">
    <location>
        <begin position="739"/>
        <end position="924"/>
    </location>
</feature>
<sequence>MELLDFYHPGGYRITSTEEKIRDQYVVIKKIGFGRDSTVFLTYDRKATEKRFVALKIFKSKKESRERGERAIRALTKLCLLRHIVKYITSFQLDAKSPRHSGHYDQDGFRPTYVGETLKKRYVLLMTIGNGSYGCVYLSWDLKGTKHKFVVVKISRCSEVFYRVTKKESKRLAKISRETNRVAKYLDSFDVKGYRPDRLHHCLVTEALGLSLFEKLTKRKKPFELHTVIDIGIEIIRTLRDLHKNGMYHYDLKPENIVLGVKKSELCTNVLRFLGKMRKRERLDRNEIPWNYKVLEVEERERWKKFYADHKEHRAMLHRVSVEIREYKEVPLWLILLENIEFWSAKVDPFLSELYHKREQASSTLTLKLCDFGSSRPTDCTTGYYAPETYFTEHYIWKKSAPDVWSFGCLLFEVATNSLLFFTHQRRDFSEEERRLEHLRYIAAVATNFKKRIFPQGATYNAVFTESGGFVGRSSYAPQPPALNLLQKFKWKWSQAQQFGAFLESILIVDPRKRPTAEECLHRLKKLREDMCGYSNQYDTSYDFNSVGLVKPKHIQGVDDLDDSSTSESESEEEESDECLESEDVSSDDEEEDAGSEEEESEESDDEEEYLQETQRAVKAPLKSYKKRSTRYFATMQARRSTYKEPEVDSEEDEDEESSDEESSNEESSDEALVSASEHRPNDDDSDLPEVSQEAEMEGLQPTIRDEKVHTHRQKNPISDSPCGRQEVLKVIEGIRIQKVRDDEERVQKTKINENDERKRKSRQIPRKGDIDPVRKVFVREALQEKRSHKQYVRKERKDTVKHAELKRTQERAIRDLSERSQNIAQEPKRNNLQQNSRQGEDPEAAEPRKNETDQLKRNGHGRQPMKAEEVRVGKRNVDDLQFTEPIPKRKRGCPRKTPPQGAVEVYKRPVEYESSPDPSSPEF</sequence>
<evidence type="ECO:0000256" key="6">
    <source>
        <dbReference type="ARBA" id="ARBA00022840"/>
    </source>
</evidence>
<name>A0AA39H4P4_9BILA</name>
<proteinExistence type="predicted"/>
<feature type="compositionally biased region" description="Acidic residues" evidence="10">
    <location>
        <begin position="684"/>
        <end position="697"/>
    </location>
</feature>
<keyword evidence="3" id="KW-0808">Transferase</keyword>
<dbReference type="SUPFAM" id="SSF56112">
    <property type="entry name" value="Protein kinase-like (PK-like)"/>
    <property type="match status" value="2"/>
</dbReference>
<dbReference type="PROSITE" id="PS00108">
    <property type="entry name" value="PROTEIN_KINASE_ST"/>
    <property type="match status" value="1"/>
</dbReference>
<dbReference type="InterPro" id="IPR051334">
    <property type="entry name" value="SRPK"/>
</dbReference>
<dbReference type="PROSITE" id="PS50011">
    <property type="entry name" value="PROTEIN_KINASE_DOM"/>
    <property type="match status" value="1"/>
</dbReference>
<feature type="compositionally biased region" description="Basic and acidic residues" evidence="10">
    <location>
        <begin position="767"/>
        <end position="786"/>
    </location>
</feature>
<dbReference type="Gene3D" id="3.30.200.20">
    <property type="entry name" value="Phosphorylase Kinase, domain 1"/>
    <property type="match status" value="2"/>
</dbReference>
<evidence type="ECO:0000256" key="3">
    <source>
        <dbReference type="ARBA" id="ARBA00022679"/>
    </source>
</evidence>
<gene>
    <name evidence="12" type="ORF">QR680_002916</name>
</gene>